<dbReference type="EMBL" id="SDMP01000015">
    <property type="protein sequence ID" value="RYR07080.1"/>
    <property type="molecule type" value="Genomic_DNA"/>
</dbReference>
<dbReference type="SUPFAM" id="SSF52058">
    <property type="entry name" value="L domain-like"/>
    <property type="match status" value="1"/>
</dbReference>
<dbReference type="Proteomes" id="UP000289738">
    <property type="component" value="Chromosome B05"/>
</dbReference>
<evidence type="ECO:0000313" key="2">
    <source>
        <dbReference type="Proteomes" id="UP000289738"/>
    </source>
</evidence>
<evidence type="ECO:0000313" key="1">
    <source>
        <dbReference type="EMBL" id="RYR07080.1"/>
    </source>
</evidence>
<accession>A0A444YYS6</accession>
<protein>
    <recommendedName>
        <fullName evidence="3">TMV resistance protein N</fullName>
    </recommendedName>
</protein>
<keyword evidence="2" id="KW-1185">Reference proteome</keyword>
<dbReference type="AlphaFoldDB" id="A0A444YYS6"/>
<comment type="caution">
    <text evidence="1">The sequence shown here is derived from an EMBL/GenBank/DDBJ whole genome shotgun (WGS) entry which is preliminary data.</text>
</comment>
<sequence length="221" mass="25478">MENVTLLDLDDTGINDLPDSFCNLLRLWQLKMNGNKMCTIPNDLRGNNFTVLSESIQELRFLESVIVNDCKHLREIRGIPSKLKDFSALNCRSWCPWSTTVLLNQELHENGNTCFALPGGRIPRWFEKRRRGASISFCFRGTEFPSNALCLAILLIDDLPFPVRVRPIVTINGNHVSRGWQKCKIDQLFIFDLSKTNHFDETLPFENEWNHAEVSLELKVK</sequence>
<reference evidence="1 2" key="1">
    <citation type="submission" date="2019-01" db="EMBL/GenBank/DDBJ databases">
        <title>Sequencing of cultivated peanut Arachis hypogaea provides insights into genome evolution and oil improvement.</title>
        <authorList>
            <person name="Chen X."/>
        </authorList>
    </citation>
    <scope>NUCLEOTIDE SEQUENCE [LARGE SCALE GENOMIC DNA]</scope>
    <source>
        <strain evidence="2">cv. Fuhuasheng</strain>
        <tissue evidence="1">Leaves</tissue>
    </source>
</reference>
<proteinExistence type="predicted"/>
<evidence type="ECO:0008006" key="3">
    <source>
        <dbReference type="Google" id="ProtNLM"/>
    </source>
</evidence>
<organism evidence="1 2">
    <name type="scientific">Arachis hypogaea</name>
    <name type="common">Peanut</name>
    <dbReference type="NCBI Taxonomy" id="3818"/>
    <lineage>
        <taxon>Eukaryota</taxon>
        <taxon>Viridiplantae</taxon>
        <taxon>Streptophyta</taxon>
        <taxon>Embryophyta</taxon>
        <taxon>Tracheophyta</taxon>
        <taxon>Spermatophyta</taxon>
        <taxon>Magnoliopsida</taxon>
        <taxon>eudicotyledons</taxon>
        <taxon>Gunneridae</taxon>
        <taxon>Pentapetalae</taxon>
        <taxon>rosids</taxon>
        <taxon>fabids</taxon>
        <taxon>Fabales</taxon>
        <taxon>Fabaceae</taxon>
        <taxon>Papilionoideae</taxon>
        <taxon>50 kb inversion clade</taxon>
        <taxon>dalbergioids sensu lato</taxon>
        <taxon>Dalbergieae</taxon>
        <taxon>Pterocarpus clade</taxon>
        <taxon>Arachis</taxon>
    </lineage>
</organism>
<dbReference type="InterPro" id="IPR032675">
    <property type="entry name" value="LRR_dom_sf"/>
</dbReference>
<gene>
    <name evidence="1" type="ORF">Ahy_B05g074398</name>
</gene>
<dbReference type="Gene3D" id="3.80.10.10">
    <property type="entry name" value="Ribonuclease Inhibitor"/>
    <property type="match status" value="1"/>
</dbReference>
<name>A0A444YYS6_ARAHY</name>